<dbReference type="PROSITE" id="PS00893">
    <property type="entry name" value="NUDIX_BOX"/>
    <property type="match status" value="1"/>
</dbReference>
<dbReference type="Gene3D" id="3.40.50.300">
    <property type="entry name" value="P-loop containing nucleotide triphosphate hydrolases"/>
    <property type="match status" value="1"/>
</dbReference>
<evidence type="ECO:0000256" key="3">
    <source>
        <dbReference type="ARBA" id="ARBA00022538"/>
    </source>
</evidence>
<dbReference type="InterPro" id="IPR020084">
    <property type="entry name" value="NUDIX_hydrolase_CS"/>
</dbReference>
<evidence type="ECO:0000256" key="9">
    <source>
        <dbReference type="ARBA" id="ARBA00022946"/>
    </source>
</evidence>
<dbReference type="PROSITE" id="PS00211">
    <property type="entry name" value="ABC_TRANSPORTER_1"/>
    <property type="match status" value="1"/>
</dbReference>
<evidence type="ECO:0000256" key="7">
    <source>
        <dbReference type="ARBA" id="ARBA00022801"/>
    </source>
</evidence>
<dbReference type="PANTHER" id="PTHR43394:SF17">
    <property type="entry name" value="MITOCHONDRIAL POTASSIUM CHANNEL ATP-BINDING SUBUNIT"/>
    <property type="match status" value="1"/>
</dbReference>
<comment type="subcellular location">
    <subcellularLocation>
        <location evidence="1">Mitochondrion inner membrane</location>
        <topology evidence="1">Multi-pass membrane protein</topology>
    </subcellularLocation>
</comment>
<keyword evidence="3" id="KW-0633">Potassium transport</keyword>
<dbReference type="PROSITE" id="PS51462">
    <property type="entry name" value="NUDIX"/>
    <property type="match status" value="1"/>
</dbReference>
<reference evidence="23 24" key="1">
    <citation type="journal article" date="2019" name="Sci. Rep.">
        <title>Comparative genomics of chytrid fungi reveal insights into the obligate biotrophic and pathogenic lifestyle of Synchytrium endobioticum.</title>
        <authorList>
            <person name="van de Vossenberg B.T.L.H."/>
            <person name="Warris S."/>
            <person name="Nguyen H.D.T."/>
            <person name="van Gent-Pelzer M.P.E."/>
            <person name="Joly D.L."/>
            <person name="van de Geest H.C."/>
            <person name="Bonants P.J.M."/>
            <person name="Smith D.S."/>
            <person name="Levesque C.A."/>
            <person name="van der Lee T.A.J."/>
        </authorList>
    </citation>
    <scope>NUCLEOTIDE SEQUENCE [LARGE SCALE GENOMIC DNA]</scope>
    <source>
        <strain evidence="23 24">MB42</strain>
    </source>
</reference>
<comment type="caution">
    <text evidence="23">The sequence shown here is derived from an EMBL/GenBank/DDBJ whole genome shotgun (WGS) entry which is preliminary data.</text>
</comment>
<evidence type="ECO:0000256" key="18">
    <source>
        <dbReference type="SAM" id="Phobius"/>
    </source>
</evidence>
<dbReference type="CDD" id="cd03249">
    <property type="entry name" value="ABC_MTABC3_MDL1_MDL2"/>
    <property type="match status" value="1"/>
</dbReference>
<evidence type="ECO:0000256" key="6">
    <source>
        <dbReference type="ARBA" id="ARBA00022792"/>
    </source>
</evidence>
<protein>
    <recommendedName>
        <fullName evidence="15">Mitochondrial potassium channel ATP-binding subunit</fullName>
    </recommendedName>
    <alternativeName>
        <fullName evidence="17">ATP-binding cassette sub-family B member 8, mitochondrial</fullName>
    </alternativeName>
    <alternativeName>
        <fullName evidence="16">Mitochondrial sulfonylurea-receptor</fullName>
    </alternativeName>
</protein>
<evidence type="ECO:0000256" key="11">
    <source>
        <dbReference type="ARBA" id="ARBA00022989"/>
    </source>
</evidence>
<organism evidence="23 24">
    <name type="scientific">Synchytrium endobioticum</name>
    <dbReference type="NCBI Taxonomy" id="286115"/>
    <lineage>
        <taxon>Eukaryota</taxon>
        <taxon>Fungi</taxon>
        <taxon>Fungi incertae sedis</taxon>
        <taxon>Chytridiomycota</taxon>
        <taxon>Chytridiomycota incertae sedis</taxon>
        <taxon>Chytridiomycetes</taxon>
        <taxon>Synchytriales</taxon>
        <taxon>Synchytriaceae</taxon>
        <taxon>Synchytrium</taxon>
    </lineage>
</organism>
<evidence type="ECO:0000313" key="23">
    <source>
        <dbReference type="EMBL" id="TPX53483.1"/>
    </source>
</evidence>
<proteinExistence type="predicted"/>
<feature type="domain" description="ABC transporter" evidence="20">
    <location>
        <begin position="755"/>
        <end position="999"/>
    </location>
</feature>
<keyword evidence="5" id="KW-0547">Nucleotide-binding</keyword>
<dbReference type="SUPFAM" id="SSF90123">
    <property type="entry name" value="ABC transporter transmembrane region"/>
    <property type="match status" value="1"/>
</dbReference>
<keyword evidence="19" id="KW-0732">Signal</keyword>
<keyword evidence="2" id="KW-0813">Transport</keyword>
<evidence type="ECO:0000256" key="15">
    <source>
        <dbReference type="ARBA" id="ARBA00040439"/>
    </source>
</evidence>
<dbReference type="SUPFAM" id="SSF52540">
    <property type="entry name" value="P-loop containing nucleoside triphosphate hydrolases"/>
    <property type="match status" value="1"/>
</dbReference>
<evidence type="ECO:0000256" key="8">
    <source>
        <dbReference type="ARBA" id="ARBA00022840"/>
    </source>
</evidence>
<keyword evidence="9" id="KW-0809">Transit peptide</keyword>
<sequence>MTQTIQALLIVLAIHHADSRPPQPTEDDCLNPGFPTDLTVQELNDRRRDVCDNVVSYREIVAAASKEEEPLNDNAMNDWDRNGNEVYESYKPGSVERLSWPVQSSALDWESAERASRKGDVDAVGVLAVLRTPDKLPDTVLVSQFRPCIGAYCVEMPAGLIDADETAEQAAVRELREETGFSGKAVMASSIICTGTSLTHGCALMHVLDDMKIAHVPKNVPDPGMSNANMQFVTVEVDRTLPENKVPTPQPDDGEHIELHIVPLRGLVKTLKDFQIRGFSICARLYHFAEGLESVSMAVFRVVGKLLTVANGPLSCLRQSFTRHQTPLRFQGTTTSRTRRSHLFSSPVKRRACVRLGLSLLLPCGVAVVAYHGNAMHADAKASEAVARALPAEHTDDNEDLHQLVQAGPRPAVELPTSAILKQIARAVAPDWPLLVAIVLTTVATAACNIATPVAIGELVTAVQRSIDFHSDLAMLNVPALKLLGLFVGQGLLTFVDVALVSRLGESLATRLRRDLFAALLKQEMGFFDAHMHGEVVGRLTQDVSEFKHTFKLCITQGLKCATQLLGSALQLYALSRPLTWTMLKVMPFIYVAMNLYGMFLRRVSRRARAGDSAASGVAAEALSNVRTVRAFAAESREVVRYLDAVKKSSYLNTYLGFHIGLFQGLTNTSIGLMILTILYGGGLRVVRGEMTGGQLMSYMAATQNAQRSAMLVGALFGQTIKALGSAARVFEYMARQSQIPLSGGLTLGDFSGHIEFKNVFFAYPTRRDHTVLHNLSLDIPVGKSVALCGASGAGKSTIAHLIERFYDPDAGCILLDGVALASLDPSWVRNQIGYISQEPVLFATSIFENIRYGSPCATREEVERAARQANAAAFIEAFPMGYDTVVGERGASLSGGQKQRIAIARAILKDPKVLILDEATSALDAHAERAVQEALDKVMKGRTTLIVAHRLSTIKNSDVIVVLSATGRDQRPDGNVVEQGTHEELMANKGAYYRLYSRMAAEG</sequence>
<dbReference type="PANTHER" id="PTHR43394">
    <property type="entry name" value="ATP-DEPENDENT PERMEASE MDL1, MITOCHONDRIAL"/>
    <property type="match status" value="1"/>
</dbReference>
<dbReference type="InterPro" id="IPR036640">
    <property type="entry name" value="ABC1_TM_sf"/>
</dbReference>
<dbReference type="GO" id="GO:0005524">
    <property type="term" value="F:ATP binding"/>
    <property type="evidence" value="ECO:0007669"/>
    <property type="project" value="UniProtKB-KW"/>
</dbReference>
<evidence type="ECO:0000259" key="20">
    <source>
        <dbReference type="PROSITE" id="PS50893"/>
    </source>
</evidence>
<dbReference type="CDD" id="cd18574">
    <property type="entry name" value="ABC_6TM_ABCB8_like"/>
    <property type="match status" value="1"/>
</dbReference>
<dbReference type="InterPro" id="IPR003439">
    <property type="entry name" value="ABC_transporter-like_ATP-bd"/>
</dbReference>
<evidence type="ECO:0000256" key="16">
    <source>
        <dbReference type="ARBA" id="ARBA00041416"/>
    </source>
</evidence>
<dbReference type="InterPro" id="IPR027417">
    <property type="entry name" value="P-loop_NTPase"/>
</dbReference>
<evidence type="ECO:0000256" key="2">
    <source>
        <dbReference type="ARBA" id="ARBA00022448"/>
    </source>
</evidence>
<gene>
    <name evidence="23" type="ORF">SeMB42_g00765</name>
</gene>
<dbReference type="FunFam" id="3.40.50.300:FF:000403">
    <property type="entry name" value="ATP-binding cassette sub-family B member 8, mitochondrial"/>
    <property type="match status" value="1"/>
</dbReference>
<dbReference type="InterPro" id="IPR000086">
    <property type="entry name" value="NUDIX_hydrolase_dom"/>
</dbReference>
<feature type="domain" description="ABC transmembrane type-1" evidence="21">
    <location>
        <begin position="436"/>
        <end position="722"/>
    </location>
</feature>
<evidence type="ECO:0000256" key="14">
    <source>
        <dbReference type="ARBA" id="ARBA00023136"/>
    </source>
</evidence>
<dbReference type="GO" id="GO:0016887">
    <property type="term" value="F:ATP hydrolysis activity"/>
    <property type="evidence" value="ECO:0007669"/>
    <property type="project" value="InterPro"/>
</dbReference>
<dbReference type="InterPro" id="IPR017871">
    <property type="entry name" value="ABC_transporter-like_CS"/>
</dbReference>
<dbReference type="Pfam" id="PF00664">
    <property type="entry name" value="ABC_membrane"/>
    <property type="match status" value="1"/>
</dbReference>
<evidence type="ECO:0000313" key="24">
    <source>
        <dbReference type="Proteomes" id="UP000317494"/>
    </source>
</evidence>
<dbReference type="InterPro" id="IPR011527">
    <property type="entry name" value="ABC1_TM_dom"/>
</dbReference>
<dbReference type="Gene3D" id="1.20.1560.10">
    <property type="entry name" value="ABC transporter type 1, transmembrane domain"/>
    <property type="match status" value="1"/>
</dbReference>
<evidence type="ECO:0000259" key="21">
    <source>
        <dbReference type="PROSITE" id="PS50929"/>
    </source>
</evidence>
<dbReference type="VEuPathDB" id="FungiDB:SeMB42_g00765"/>
<evidence type="ECO:0000256" key="4">
    <source>
        <dbReference type="ARBA" id="ARBA00022692"/>
    </source>
</evidence>
<dbReference type="Pfam" id="PF00293">
    <property type="entry name" value="NUDIX"/>
    <property type="match status" value="1"/>
</dbReference>
<dbReference type="STRING" id="286115.A0A507DPF4"/>
<dbReference type="SMART" id="SM00382">
    <property type="entry name" value="AAA"/>
    <property type="match status" value="1"/>
</dbReference>
<feature type="domain" description="Nudix hydrolase" evidence="22">
    <location>
        <begin position="119"/>
        <end position="285"/>
    </location>
</feature>
<keyword evidence="4 18" id="KW-0812">Transmembrane</keyword>
<dbReference type="Pfam" id="PF00005">
    <property type="entry name" value="ABC_tran"/>
    <property type="match status" value="1"/>
</dbReference>
<dbReference type="PROSITE" id="PS50929">
    <property type="entry name" value="ABC_TM1F"/>
    <property type="match status" value="1"/>
</dbReference>
<feature type="chain" id="PRO_5021500235" description="Mitochondrial potassium channel ATP-binding subunit" evidence="19">
    <location>
        <begin position="20"/>
        <end position="1004"/>
    </location>
</feature>
<evidence type="ECO:0000256" key="17">
    <source>
        <dbReference type="ARBA" id="ARBA00042968"/>
    </source>
</evidence>
<dbReference type="CDD" id="cd18888">
    <property type="entry name" value="NUDIX_ADPRase_Nudt5"/>
    <property type="match status" value="1"/>
</dbReference>
<dbReference type="GO" id="GO:0090374">
    <property type="term" value="P:oligopeptide export from mitochondrion"/>
    <property type="evidence" value="ECO:0007669"/>
    <property type="project" value="TreeGrafter"/>
</dbReference>
<name>A0A507DPF4_9FUNG</name>
<keyword evidence="13" id="KW-0496">Mitochondrion</keyword>
<dbReference type="GO" id="GO:0005743">
    <property type="term" value="C:mitochondrial inner membrane"/>
    <property type="evidence" value="ECO:0007669"/>
    <property type="project" value="UniProtKB-SubCell"/>
</dbReference>
<evidence type="ECO:0000259" key="22">
    <source>
        <dbReference type="PROSITE" id="PS51462"/>
    </source>
</evidence>
<dbReference type="InterPro" id="IPR015797">
    <property type="entry name" value="NUDIX_hydrolase-like_dom_sf"/>
</dbReference>
<dbReference type="InterPro" id="IPR039421">
    <property type="entry name" value="Type_1_exporter"/>
</dbReference>
<evidence type="ECO:0000256" key="1">
    <source>
        <dbReference type="ARBA" id="ARBA00004448"/>
    </source>
</evidence>
<keyword evidence="11 18" id="KW-1133">Transmembrane helix</keyword>
<keyword evidence="10" id="KW-0630">Potassium</keyword>
<keyword evidence="14 18" id="KW-0472">Membrane</keyword>
<keyword evidence="12" id="KW-0406">Ion transport</keyword>
<evidence type="ECO:0000256" key="13">
    <source>
        <dbReference type="ARBA" id="ARBA00023128"/>
    </source>
</evidence>
<keyword evidence="6" id="KW-0999">Mitochondrion inner membrane</keyword>
<dbReference type="Gene3D" id="3.90.79.10">
    <property type="entry name" value="Nucleoside Triphosphate Pyrophosphohydrolase"/>
    <property type="match status" value="1"/>
</dbReference>
<evidence type="ECO:0000256" key="5">
    <source>
        <dbReference type="ARBA" id="ARBA00022741"/>
    </source>
</evidence>
<keyword evidence="8" id="KW-0067">ATP-binding</keyword>
<feature type="signal peptide" evidence="19">
    <location>
        <begin position="1"/>
        <end position="19"/>
    </location>
</feature>
<keyword evidence="7" id="KW-0378">Hydrolase</keyword>
<dbReference type="EMBL" id="QEAN01000016">
    <property type="protein sequence ID" value="TPX53483.1"/>
    <property type="molecule type" value="Genomic_DNA"/>
</dbReference>
<feature type="transmembrane region" description="Helical" evidence="18">
    <location>
        <begin position="579"/>
        <end position="600"/>
    </location>
</feature>
<dbReference type="InterPro" id="IPR003593">
    <property type="entry name" value="AAA+_ATPase"/>
</dbReference>
<dbReference type="PROSITE" id="PS50893">
    <property type="entry name" value="ABC_TRANSPORTER_2"/>
    <property type="match status" value="1"/>
</dbReference>
<dbReference type="SUPFAM" id="SSF55811">
    <property type="entry name" value="Nudix"/>
    <property type="match status" value="1"/>
</dbReference>
<evidence type="ECO:0000256" key="12">
    <source>
        <dbReference type="ARBA" id="ARBA00023065"/>
    </source>
</evidence>
<evidence type="ECO:0000256" key="10">
    <source>
        <dbReference type="ARBA" id="ARBA00022958"/>
    </source>
</evidence>
<dbReference type="GO" id="GO:0015421">
    <property type="term" value="F:ABC-type oligopeptide transporter activity"/>
    <property type="evidence" value="ECO:0007669"/>
    <property type="project" value="TreeGrafter"/>
</dbReference>
<keyword evidence="24" id="KW-1185">Reference proteome</keyword>
<evidence type="ECO:0000256" key="19">
    <source>
        <dbReference type="SAM" id="SignalP"/>
    </source>
</evidence>
<dbReference type="Proteomes" id="UP000317494">
    <property type="component" value="Unassembled WGS sequence"/>
</dbReference>
<dbReference type="GO" id="GO:0006813">
    <property type="term" value="P:potassium ion transport"/>
    <property type="evidence" value="ECO:0007669"/>
    <property type="project" value="UniProtKB-KW"/>
</dbReference>
<dbReference type="AlphaFoldDB" id="A0A507DPF4"/>
<accession>A0A507DPF4</accession>